<dbReference type="GO" id="GO:0004601">
    <property type="term" value="F:peroxidase activity"/>
    <property type="evidence" value="ECO:0007669"/>
    <property type="project" value="UniProtKB-KW"/>
</dbReference>
<dbReference type="FunFam" id="1.10.640.10:FF:000003">
    <property type="entry name" value="chorion peroxidase"/>
    <property type="match status" value="1"/>
</dbReference>
<evidence type="ECO:0000256" key="1">
    <source>
        <dbReference type="ARBA" id="ARBA00004613"/>
    </source>
</evidence>
<dbReference type="PRINTS" id="PR00457">
    <property type="entry name" value="ANPEROXIDASE"/>
</dbReference>
<comment type="subcellular location">
    <subcellularLocation>
        <location evidence="1">Secreted</location>
    </subcellularLocation>
</comment>
<dbReference type="PROSITE" id="PS50292">
    <property type="entry name" value="PEROXIDASE_3"/>
    <property type="match status" value="1"/>
</dbReference>
<dbReference type="InterPro" id="IPR010255">
    <property type="entry name" value="Haem_peroxidase_sf"/>
</dbReference>
<dbReference type="GO" id="GO:0020037">
    <property type="term" value="F:heme binding"/>
    <property type="evidence" value="ECO:0007669"/>
    <property type="project" value="InterPro"/>
</dbReference>
<evidence type="ECO:0000256" key="6">
    <source>
        <dbReference type="ARBA" id="ARBA00023004"/>
    </source>
</evidence>
<keyword evidence="5" id="KW-0732">Signal</keyword>
<keyword evidence="6" id="KW-0408">Iron</keyword>
<dbReference type="EMBL" id="CABPRJ010001928">
    <property type="protein sequence ID" value="VVC41835.1"/>
    <property type="molecule type" value="Genomic_DNA"/>
</dbReference>
<proteinExistence type="predicted"/>
<protein>
    <submittedName>
        <fullName evidence="7">Haem peroxidase,Haem peroxidase, animal type</fullName>
    </submittedName>
</protein>
<dbReference type="CDD" id="cd09823">
    <property type="entry name" value="peroxinectin_like"/>
    <property type="match status" value="1"/>
</dbReference>
<name>A0A5E4NAJ4_9HEMI</name>
<keyword evidence="8" id="KW-1185">Reference proteome</keyword>
<dbReference type="PANTHER" id="PTHR11475:SF125">
    <property type="entry name" value="GH11385P"/>
    <property type="match status" value="1"/>
</dbReference>
<evidence type="ECO:0000256" key="4">
    <source>
        <dbReference type="ARBA" id="ARBA00022617"/>
    </source>
</evidence>
<dbReference type="GO" id="GO:0022412">
    <property type="term" value="P:cellular process involved in reproduction in multicellular organism"/>
    <property type="evidence" value="ECO:0007669"/>
    <property type="project" value="UniProtKB-ARBA"/>
</dbReference>
<dbReference type="SUPFAM" id="SSF48113">
    <property type="entry name" value="Heme-dependent peroxidases"/>
    <property type="match status" value="1"/>
</dbReference>
<reference evidence="7 8" key="1">
    <citation type="submission" date="2019-08" db="EMBL/GenBank/DDBJ databases">
        <authorList>
            <person name="Alioto T."/>
            <person name="Alioto T."/>
            <person name="Gomez Garrido J."/>
        </authorList>
    </citation>
    <scope>NUCLEOTIDE SEQUENCE [LARGE SCALE GENOMIC DNA]</scope>
</reference>
<gene>
    <name evidence="7" type="ORF">CINCED_3A019850</name>
</gene>
<organism evidence="7 8">
    <name type="scientific">Cinara cedri</name>
    <dbReference type="NCBI Taxonomy" id="506608"/>
    <lineage>
        <taxon>Eukaryota</taxon>
        <taxon>Metazoa</taxon>
        <taxon>Ecdysozoa</taxon>
        <taxon>Arthropoda</taxon>
        <taxon>Hexapoda</taxon>
        <taxon>Insecta</taxon>
        <taxon>Pterygota</taxon>
        <taxon>Neoptera</taxon>
        <taxon>Paraneoptera</taxon>
        <taxon>Hemiptera</taxon>
        <taxon>Sternorrhyncha</taxon>
        <taxon>Aphidomorpha</taxon>
        <taxon>Aphidoidea</taxon>
        <taxon>Aphididae</taxon>
        <taxon>Lachninae</taxon>
        <taxon>Cinara</taxon>
    </lineage>
</organism>
<evidence type="ECO:0000313" key="7">
    <source>
        <dbReference type="EMBL" id="VVC41835.1"/>
    </source>
</evidence>
<keyword evidence="3 7" id="KW-0560">Oxidoreductase</keyword>
<dbReference type="InterPro" id="IPR019791">
    <property type="entry name" value="Haem_peroxidase_animal"/>
</dbReference>
<dbReference type="GO" id="GO:0006979">
    <property type="term" value="P:response to oxidative stress"/>
    <property type="evidence" value="ECO:0007669"/>
    <property type="project" value="InterPro"/>
</dbReference>
<evidence type="ECO:0000256" key="3">
    <source>
        <dbReference type="ARBA" id="ARBA00022559"/>
    </source>
</evidence>
<accession>A0A5E4NAJ4</accession>
<dbReference type="AlphaFoldDB" id="A0A5E4NAJ4"/>
<keyword evidence="2" id="KW-0964">Secreted</keyword>
<keyword evidence="3 7" id="KW-0575">Peroxidase</keyword>
<evidence type="ECO:0000256" key="2">
    <source>
        <dbReference type="ARBA" id="ARBA00022525"/>
    </source>
</evidence>
<sequence>MDSERMARNAGTDCSGVLVSGSISKCTYNLNIDVRTTHVYIHESTAVADKNQSVIRAIQPTRDPYYYYTYNQIKYVNDKEDESIDVHSIIDLYCENEITNIEDTDSSKQFLSLRKEDLENAIQYGAQQISMLSRHEDSLSYANINVKTGSPSHGQLIDSQPSMDGHVASRNAEIVIKASHYIMNKHCLGIGISQMDCAKELAKVKLDHTSLGKTCLSKYQNESLCEGMNLKYRSADGSCNNLKHSFWGKANTAYKRLLFPAYKDGLSSIRELPNSRELSTGLVNDENSPDSTKTIAMAFWTIFIGHDLSHTAVSSMLKTNKSVDCCNEHGMKQSPRHTHSSCAPIIISKEDRFFSPLRRTCMNYVRSMPAMRTDCTFGPREQLNQATHYLDASMVYGSSGKQMLSLRKKSRGLLLTYTSDEHMDYMPLTNGSSACQSGATCYKAGDIRVNAQPHLTAMHTLWMREHNRVANQLAIINPHWDDERAFQETKKIITASIQHITYNEWLPTLLGKKYTKKNELELSMKGYSNLYNETVDPTVSNSFATAILPFANSMFNETLSLYSENRVTNKSLSLKEHYNRPSDLQMNYMDHLVRGLSMQNTQKIDMLFTKTITDYLYSHSDNNTFGMDIVSLDIQRSRDHGIPSYTQFRKYCGLKDIHSIQDLAQIMVKGSTNKLLKQYKTWDDIDLLIGALFEKHSEDAMVGPTMRCIIREQFIRTRLADRYFYDLPKIFKKHQLAEIRKVTLARVFCDNSDSVTKMQQRVFFKPISDDDLLPCSSQLIPKINLKHWTDNVDTNQK</sequence>
<keyword evidence="4" id="KW-0479">Metal-binding</keyword>
<evidence type="ECO:0000313" key="8">
    <source>
        <dbReference type="Proteomes" id="UP000325440"/>
    </source>
</evidence>
<dbReference type="OrthoDB" id="823504at2759"/>
<dbReference type="Pfam" id="PF03098">
    <property type="entry name" value="An_peroxidase"/>
    <property type="match status" value="1"/>
</dbReference>
<dbReference type="PANTHER" id="PTHR11475">
    <property type="entry name" value="OXIDASE/PEROXIDASE"/>
    <property type="match status" value="1"/>
</dbReference>
<dbReference type="Gene3D" id="1.10.640.10">
    <property type="entry name" value="Haem peroxidase domain superfamily, animal type"/>
    <property type="match status" value="1"/>
</dbReference>
<evidence type="ECO:0000256" key="5">
    <source>
        <dbReference type="ARBA" id="ARBA00022729"/>
    </source>
</evidence>
<dbReference type="InterPro" id="IPR037120">
    <property type="entry name" value="Haem_peroxidase_sf_animal"/>
</dbReference>
<dbReference type="Proteomes" id="UP000325440">
    <property type="component" value="Unassembled WGS sequence"/>
</dbReference>
<dbReference type="GO" id="GO:0005576">
    <property type="term" value="C:extracellular region"/>
    <property type="evidence" value="ECO:0007669"/>
    <property type="project" value="UniProtKB-SubCell"/>
</dbReference>
<keyword evidence="4" id="KW-0349">Heme</keyword>